<protein>
    <recommendedName>
        <fullName evidence="5">Fibroblast growth factor</fullName>
    </recommendedName>
</protein>
<evidence type="ECO:0000313" key="4">
    <source>
        <dbReference type="Proteomes" id="UP001153709"/>
    </source>
</evidence>
<evidence type="ECO:0000256" key="1">
    <source>
        <dbReference type="ARBA" id="ARBA00007936"/>
    </source>
</evidence>
<dbReference type="OrthoDB" id="5987799at2759"/>
<dbReference type="InterPro" id="IPR002209">
    <property type="entry name" value="Fibroblast_GF_fam"/>
</dbReference>
<feature type="compositionally biased region" description="Basic residues" evidence="2">
    <location>
        <begin position="38"/>
        <end position="53"/>
    </location>
</feature>
<organism evidence="3 4">
    <name type="scientific">Diabrotica balteata</name>
    <name type="common">Banded cucumber beetle</name>
    <dbReference type="NCBI Taxonomy" id="107213"/>
    <lineage>
        <taxon>Eukaryota</taxon>
        <taxon>Metazoa</taxon>
        <taxon>Ecdysozoa</taxon>
        <taxon>Arthropoda</taxon>
        <taxon>Hexapoda</taxon>
        <taxon>Insecta</taxon>
        <taxon>Pterygota</taxon>
        <taxon>Neoptera</taxon>
        <taxon>Endopterygota</taxon>
        <taxon>Coleoptera</taxon>
        <taxon>Polyphaga</taxon>
        <taxon>Cucujiformia</taxon>
        <taxon>Chrysomeloidea</taxon>
        <taxon>Chrysomelidae</taxon>
        <taxon>Galerucinae</taxon>
        <taxon>Diabroticina</taxon>
        <taxon>Diabroticites</taxon>
        <taxon>Diabrotica</taxon>
    </lineage>
</organism>
<dbReference type="AlphaFoldDB" id="A0A9N9XCM4"/>
<evidence type="ECO:0008006" key="5">
    <source>
        <dbReference type="Google" id="ProtNLM"/>
    </source>
</evidence>
<comment type="similarity">
    <text evidence="1">Belongs to the heparin-binding growth factors family.</text>
</comment>
<sequence>MNNSCNCETDSDSDESTSEEDSDYSEDEQDSREPRSTQGRRRGRRKHHRRKKIVWPPPSNATPTTSTYLNWNLKPLHIGNPKLGDKMQLFSQTGHHLAIYADGEVRGTKDENDLHTYLEIQSGGDTGLVRIYGLLVKLYITMDSHGGLYGQWNRKLESTVFIEAFQASYNTYLSKPHAHSRWYIGIQRNGKIKRGPRTGFGQKAIKFLPRRSRFE</sequence>
<dbReference type="SMART" id="SM00442">
    <property type="entry name" value="FGF"/>
    <property type="match status" value="1"/>
</dbReference>
<feature type="compositionally biased region" description="Acidic residues" evidence="2">
    <location>
        <begin position="9"/>
        <end position="30"/>
    </location>
</feature>
<evidence type="ECO:0000256" key="2">
    <source>
        <dbReference type="SAM" id="MobiDB-lite"/>
    </source>
</evidence>
<dbReference type="Pfam" id="PF00167">
    <property type="entry name" value="FGF"/>
    <property type="match status" value="1"/>
</dbReference>
<dbReference type="Gene3D" id="2.80.10.50">
    <property type="match status" value="1"/>
</dbReference>
<feature type="region of interest" description="Disordered" evidence="2">
    <location>
        <begin position="1"/>
        <end position="66"/>
    </location>
</feature>
<dbReference type="GO" id="GO:0008083">
    <property type="term" value="F:growth factor activity"/>
    <property type="evidence" value="ECO:0007669"/>
    <property type="project" value="InterPro"/>
</dbReference>
<dbReference type="Proteomes" id="UP001153709">
    <property type="component" value="Chromosome 4"/>
</dbReference>
<evidence type="ECO:0000313" key="3">
    <source>
        <dbReference type="EMBL" id="CAG9833907.1"/>
    </source>
</evidence>
<proteinExistence type="inferred from homology"/>
<dbReference type="PANTHER" id="PTHR11486">
    <property type="entry name" value="FIBROBLAST GROWTH FACTOR"/>
    <property type="match status" value="1"/>
</dbReference>
<accession>A0A9N9XCM4</accession>
<dbReference type="EMBL" id="OU898279">
    <property type="protein sequence ID" value="CAG9833907.1"/>
    <property type="molecule type" value="Genomic_DNA"/>
</dbReference>
<dbReference type="CDD" id="cd00058">
    <property type="entry name" value="beta-trefoil_FGF"/>
    <property type="match status" value="1"/>
</dbReference>
<gene>
    <name evidence="3" type="ORF">DIABBA_LOCUS7270</name>
</gene>
<reference evidence="3" key="1">
    <citation type="submission" date="2022-01" db="EMBL/GenBank/DDBJ databases">
        <authorList>
            <person name="King R."/>
        </authorList>
    </citation>
    <scope>NUCLEOTIDE SEQUENCE</scope>
</reference>
<keyword evidence="4" id="KW-1185">Reference proteome</keyword>
<name>A0A9N9XCM4_DIABA</name>
<dbReference type="InterPro" id="IPR008996">
    <property type="entry name" value="IL1/FGF"/>
</dbReference>
<dbReference type="SUPFAM" id="SSF50353">
    <property type="entry name" value="Cytokine"/>
    <property type="match status" value="1"/>
</dbReference>
<dbReference type="InterPro" id="IPR056378">
    <property type="entry name" value="Let-756-like_FGF"/>
</dbReference>